<reference evidence="6" key="1">
    <citation type="submission" date="2021-03" db="EMBL/GenBank/DDBJ databases">
        <title>Whole genome sequence of Jiella sp. CQZ9-1.</title>
        <authorList>
            <person name="Tuo L."/>
        </authorList>
    </citation>
    <scope>NUCLEOTIDE SEQUENCE</scope>
    <source>
        <strain evidence="6">CQZ9-1</strain>
    </source>
</reference>
<accession>A0A939JVR1</accession>
<dbReference type="EMBL" id="JAFMPP010000006">
    <property type="protein sequence ID" value="MBO0662734.1"/>
    <property type="molecule type" value="Genomic_DNA"/>
</dbReference>
<name>A0A939JVR1_9HYPH</name>
<dbReference type="InterPro" id="IPR023346">
    <property type="entry name" value="Lysozyme-like_dom_sf"/>
</dbReference>
<dbReference type="PANTHER" id="PTHR37423:SF2">
    <property type="entry name" value="MEMBRANE-BOUND LYTIC MUREIN TRANSGLYCOSYLASE C"/>
    <property type="match status" value="1"/>
</dbReference>
<dbReference type="Pfam" id="PF01464">
    <property type="entry name" value="SLT"/>
    <property type="match status" value="1"/>
</dbReference>
<dbReference type="RefSeq" id="WP_207257521.1">
    <property type="nucleotide sequence ID" value="NZ_JAFMPP010000006.1"/>
</dbReference>
<evidence type="ECO:0000256" key="3">
    <source>
        <dbReference type="SAM" id="MobiDB-lite"/>
    </source>
</evidence>
<dbReference type="PANTHER" id="PTHR37423">
    <property type="entry name" value="SOLUBLE LYTIC MUREIN TRANSGLYCOSYLASE-RELATED"/>
    <property type="match status" value="1"/>
</dbReference>
<evidence type="ECO:0000313" key="7">
    <source>
        <dbReference type="Proteomes" id="UP000664122"/>
    </source>
</evidence>
<keyword evidence="4" id="KW-0732">Signal</keyword>
<protein>
    <submittedName>
        <fullName evidence="6">Lytic transglycosylase domain-containing protein</fullName>
    </submittedName>
</protein>
<keyword evidence="7" id="KW-1185">Reference proteome</keyword>
<evidence type="ECO:0000256" key="4">
    <source>
        <dbReference type="SAM" id="SignalP"/>
    </source>
</evidence>
<dbReference type="Proteomes" id="UP000664122">
    <property type="component" value="Unassembled WGS sequence"/>
</dbReference>
<comment type="caution">
    <text evidence="6">The sequence shown here is derived from an EMBL/GenBank/DDBJ whole genome shotgun (WGS) entry which is preliminary data.</text>
</comment>
<evidence type="ECO:0000256" key="2">
    <source>
        <dbReference type="ARBA" id="ARBA00009387"/>
    </source>
</evidence>
<evidence type="ECO:0000313" key="6">
    <source>
        <dbReference type="EMBL" id="MBO0662734.1"/>
    </source>
</evidence>
<feature type="domain" description="Transglycosylase SLT" evidence="5">
    <location>
        <begin position="100"/>
        <end position="200"/>
    </location>
</feature>
<sequence length="324" mass="34002">MDMQSAQSRLPRLAASVVAMAGLVALTGCIADGPGGSPLGVAFAGTDDTSDGSGKDSGTTGSIEVSTKDVHDSDLRIAKREAAEAAERGTISGSAAIDKMIARHAKENGIPPALAFAVVRVESRYNPRARGRGVYGLSQIKPATARSLGFSGPASGLLDAETNLTYGMRYLKGAWEQGGHDVCRTAMKYQGGHRATRMTRAARSYCSKLKAQMALLDFKRSALGKAVPATMKTADKTVAEMGGKRVEAVAFAPDQSKVKDRSAPVSAVPATIRMTVGHATDERATKRGGRVWIASEDEANLAARLDENDATESVPVPDLRPSQD</sequence>
<feature type="region of interest" description="Disordered" evidence="3">
    <location>
        <begin position="42"/>
        <end position="70"/>
    </location>
</feature>
<feature type="signal peptide" evidence="4">
    <location>
        <begin position="1"/>
        <end position="21"/>
    </location>
</feature>
<evidence type="ECO:0000256" key="1">
    <source>
        <dbReference type="ARBA" id="ARBA00007734"/>
    </source>
</evidence>
<evidence type="ECO:0000259" key="5">
    <source>
        <dbReference type="Pfam" id="PF01464"/>
    </source>
</evidence>
<dbReference type="InterPro" id="IPR008258">
    <property type="entry name" value="Transglycosylase_SLT_dom_1"/>
</dbReference>
<gene>
    <name evidence="6" type="ORF">J1C48_09100</name>
</gene>
<dbReference type="AlphaFoldDB" id="A0A939JVR1"/>
<comment type="similarity">
    <text evidence="1">Belongs to the transglycosylase Slt family.</text>
</comment>
<dbReference type="Gene3D" id="1.10.530.10">
    <property type="match status" value="1"/>
</dbReference>
<organism evidence="6 7">
    <name type="scientific">Jiella flava</name>
    <dbReference type="NCBI Taxonomy" id="2816857"/>
    <lineage>
        <taxon>Bacteria</taxon>
        <taxon>Pseudomonadati</taxon>
        <taxon>Pseudomonadota</taxon>
        <taxon>Alphaproteobacteria</taxon>
        <taxon>Hyphomicrobiales</taxon>
        <taxon>Aurantimonadaceae</taxon>
        <taxon>Jiella</taxon>
    </lineage>
</organism>
<feature type="chain" id="PRO_5037252529" evidence="4">
    <location>
        <begin position="22"/>
        <end position="324"/>
    </location>
</feature>
<comment type="similarity">
    <text evidence="2">Belongs to the virb1 family.</text>
</comment>
<proteinExistence type="inferred from homology"/>
<dbReference type="SUPFAM" id="SSF53955">
    <property type="entry name" value="Lysozyme-like"/>
    <property type="match status" value="1"/>
</dbReference>
<feature type="region of interest" description="Disordered" evidence="3">
    <location>
        <begin position="303"/>
        <end position="324"/>
    </location>
</feature>